<dbReference type="HOGENOM" id="CLU_569534_0_0_7"/>
<accession>E6VXN3</accession>
<dbReference type="RefSeq" id="WP_013513428.1">
    <property type="nucleotide sequence ID" value="NC_014844.1"/>
</dbReference>
<dbReference type="EMBL" id="CP002431">
    <property type="protein sequence ID" value="ADU61491.1"/>
    <property type="molecule type" value="Genomic_DNA"/>
</dbReference>
<keyword evidence="3" id="KW-1185">Reference proteome</keyword>
<evidence type="ECO:0000259" key="1">
    <source>
        <dbReference type="Pfam" id="PF12571"/>
    </source>
</evidence>
<evidence type="ECO:0000313" key="2">
    <source>
        <dbReference type="EMBL" id="ADU61491.1"/>
    </source>
</evidence>
<organism evidence="2 3">
    <name type="scientific">Pseudodesulfovibrio aespoeensis (strain ATCC 700646 / DSM 10631 / Aspo-2)</name>
    <name type="common">Desulfovibrio aespoeensis</name>
    <dbReference type="NCBI Taxonomy" id="643562"/>
    <lineage>
        <taxon>Bacteria</taxon>
        <taxon>Pseudomonadati</taxon>
        <taxon>Thermodesulfobacteriota</taxon>
        <taxon>Desulfovibrionia</taxon>
        <taxon>Desulfovibrionales</taxon>
        <taxon>Desulfovibrionaceae</taxon>
    </lineage>
</organism>
<dbReference type="Proteomes" id="UP000002191">
    <property type="component" value="Chromosome"/>
</dbReference>
<dbReference type="eggNOG" id="COG5301">
    <property type="taxonomic scope" value="Bacteria"/>
</dbReference>
<evidence type="ECO:0000313" key="3">
    <source>
        <dbReference type="Proteomes" id="UP000002191"/>
    </source>
</evidence>
<dbReference type="Pfam" id="PF12571">
    <property type="entry name" value="Phage_tail_fib"/>
    <property type="match status" value="1"/>
</dbReference>
<name>E6VXN3_PSEA9</name>
<sequence>MSSAITNAGEALIALHQNQETALVIDTFIVANVTGVDPAGPVDRAEGLPDPGDIVYQYTIPAENKGYINPNQVVYSMLLGSDIGDFEFNWLGLYSSADDTVVAITYCPSLSKWKTAHPAMGNAITRNFMLEYTGLQATTQITVEASTWQIDFTARLKGIDERERLSNRDLYGRACFFDSGFLVVNDAGAFKVQPGTGYVEGIRIDQGAVQAISPGALPATVYLDVALQAQGSDRVAVAAVAFADPGDYTDATNDTHYGQPIAAIDAGGVVTDLRPTRAMGTGILAGVAGVDHTHDGYALEGHTHPTIETDYIDASALLPTEDGGAASGVIATATHGQRYGYRALPGDTDASVEITYPMPEAWDRGPIKLRAVWTPGEGAAAGEDMTLVAQAVAVGDGESMDAAYAVAGVTIADQAQAVGAAHVSPASAGLTVEGEPALGDLIHLRIMRDVDAGATPMAADCQLMGIWIQYTCNQAVTGW</sequence>
<reference evidence="3" key="1">
    <citation type="submission" date="2010-12" db="EMBL/GenBank/DDBJ databases">
        <title>Complete sequence of Desulfovibrio aespoeensis Aspo-2.</title>
        <authorList>
            <consortium name="US DOE Joint Genome Institute"/>
            <person name="Lucas S."/>
            <person name="Copeland A."/>
            <person name="Lapidus A."/>
            <person name="Cheng J.-F."/>
            <person name="Goodwin L."/>
            <person name="Pitluck S."/>
            <person name="Chertkov O."/>
            <person name="Misra M."/>
            <person name="Detter J.C."/>
            <person name="Han C."/>
            <person name="Tapia R."/>
            <person name="Land M."/>
            <person name="Hauser L."/>
            <person name="Kyrpides N."/>
            <person name="Ivanova N."/>
            <person name="Ovchinnikova G."/>
            <person name="Pedersen K."/>
            <person name="Jagevall S."/>
            <person name="Hazen T."/>
            <person name="Woyke T."/>
        </authorList>
    </citation>
    <scope>NUCLEOTIDE SEQUENCE [LARGE SCALE GENOMIC DNA]</scope>
    <source>
        <strain evidence="3">ATCC 700646 / DSM 10631 / Aspo-2</strain>
    </source>
</reference>
<dbReference type="KEGG" id="das:Daes_0470"/>
<protein>
    <recommendedName>
        <fullName evidence="1">Phage tail fibre protein N-terminal domain-containing protein</fullName>
    </recommendedName>
</protein>
<proteinExistence type="predicted"/>
<gene>
    <name evidence="2" type="ordered locus">Daes_0470</name>
</gene>
<dbReference type="AlphaFoldDB" id="E6VXN3"/>
<dbReference type="InterPro" id="IPR022225">
    <property type="entry name" value="Phage_tail_fibre_N"/>
</dbReference>
<reference evidence="2 3" key="2">
    <citation type="journal article" date="2014" name="Genome Announc.">
        <title>Complete Genome Sequence of the Subsurface, Mesophilic Sulfate-Reducing Bacterium Desulfovibrio aespoeensis Aspo-2.</title>
        <authorList>
            <person name="Pedersen K."/>
            <person name="Bengtsson A."/>
            <person name="Edlund J."/>
            <person name="Rabe L."/>
            <person name="Hazen T."/>
            <person name="Chakraborty R."/>
            <person name="Goodwin L."/>
            <person name="Shapiro N."/>
        </authorList>
    </citation>
    <scope>NUCLEOTIDE SEQUENCE [LARGE SCALE GENOMIC DNA]</scope>
    <source>
        <strain evidence="3">ATCC 700646 / DSM 10631 / Aspo-2</strain>
    </source>
</reference>
<dbReference type="STRING" id="643562.Daes_0470"/>
<dbReference type="OrthoDB" id="5440402at2"/>
<feature type="domain" description="Phage tail fibre protein N-terminal" evidence="1">
    <location>
        <begin position="3"/>
        <end position="160"/>
    </location>
</feature>